<evidence type="ECO:0000313" key="1">
    <source>
        <dbReference type="EMBL" id="GMR59030.1"/>
    </source>
</evidence>
<keyword evidence="2" id="KW-1185">Reference proteome</keyword>
<protein>
    <submittedName>
        <fullName evidence="1">Uncharacterized protein</fullName>
    </submittedName>
</protein>
<gene>
    <name evidence="1" type="ORF">PMAYCL1PPCAC_29225</name>
</gene>
<accession>A0AAN5DAF1</accession>
<sequence>MNWGLGRSGRGDGGRRTIGLPSILLTIQKFGIADDEMSTLSISFVVSTSSLSRRTDPSACGLQLCLTPFTVNCLPTPMLIPVSMTHSTIYRVPSGVHSFRKFFFASQVSPCWCPSHDRLWPRFLLNSTTPVGRRMHSTCRPP</sequence>
<dbReference type="EMBL" id="BTRK01000006">
    <property type="protein sequence ID" value="GMR59030.1"/>
    <property type="molecule type" value="Genomic_DNA"/>
</dbReference>
<organism evidence="1 2">
    <name type="scientific">Pristionchus mayeri</name>
    <dbReference type="NCBI Taxonomy" id="1317129"/>
    <lineage>
        <taxon>Eukaryota</taxon>
        <taxon>Metazoa</taxon>
        <taxon>Ecdysozoa</taxon>
        <taxon>Nematoda</taxon>
        <taxon>Chromadorea</taxon>
        <taxon>Rhabditida</taxon>
        <taxon>Rhabditina</taxon>
        <taxon>Diplogasteromorpha</taxon>
        <taxon>Diplogasteroidea</taxon>
        <taxon>Neodiplogasteridae</taxon>
        <taxon>Pristionchus</taxon>
    </lineage>
</organism>
<evidence type="ECO:0000313" key="2">
    <source>
        <dbReference type="Proteomes" id="UP001328107"/>
    </source>
</evidence>
<reference evidence="2" key="1">
    <citation type="submission" date="2022-10" db="EMBL/GenBank/DDBJ databases">
        <title>Genome assembly of Pristionchus species.</title>
        <authorList>
            <person name="Yoshida K."/>
            <person name="Sommer R.J."/>
        </authorList>
    </citation>
    <scope>NUCLEOTIDE SEQUENCE [LARGE SCALE GENOMIC DNA]</scope>
    <source>
        <strain evidence="2">RS5460</strain>
    </source>
</reference>
<proteinExistence type="predicted"/>
<comment type="caution">
    <text evidence="1">The sequence shown here is derived from an EMBL/GenBank/DDBJ whole genome shotgun (WGS) entry which is preliminary data.</text>
</comment>
<name>A0AAN5DAF1_9BILA</name>
<dbReference type="AlphaFoldDB" id="A0AAN5DAF1"/>
<dbReference type="Proteomes" id="UP001328107">
    <property type="component" value="Unassembled WGS sequence"/>
</dbReference>